<reference evidence="1 2" key="1">
    <citation type="journal article" date="2018" name="Science">
        <title>The opium poppy genome and morphinan production.</title>
        <authorList>
            <person name="Guo L."/>
            <person name="Winzer T."/>
            <person name="Yang X."/>
            <person name="Li Y."/>
            <person name="Ning Z."/>
            <person name="He Z."/>
            <person name="Teodor R."/>
            <person name="Lu Y."/>
            <person name="Bowser T.A."/>
            <person name="Graham I.A."/>
            <person name="Ye K."/>
        </authorList>
    </citation>
    <scope>NUCLEOTIDE SEQUENCE [LARGE SCALE GENOMIC DNA]</scope>
    <source>
        <strain evidence="2">cv. HN1</strain>
        <tissue evidence="1">Leaves</tissue>
    </source>
</reference>
<dbReference type="EMBL" id="CM010719">
    <property type="protein sequence ID" value="RZC62186.1"/>
    <property type="molecule type" value="Genomic_DNA"/>
</dbReference>
<dbReference type="OMA" id="MCTSTHT"/>
<name>A0A4Y7JNP7_PAPSO</name>
<dbReference type="GO" id="GO:0005524">
    <property type="term" value="F:ATP binding"/>
    <property type="evidence" value="ECO:0007669"/>
    <property type="project" value="InterPro"/>
</dbReference>
<organism evidence="1 2">
    <name type="scientific">Papaver somniferum</name>
    <name type="common">Opium poppy</name>
    <dbReference type="NCBI Taxonomy" id="3469"/>
    <lineage>
        <taxon>Eukaryota</taxon>
        <taxon>Viridiplantae</taxon>
        <taxon>Streptophyta</taxon>
        <taxon>Embryophyta</taxon>
        <taxon>Tracheophyta</taxon>
        <taxon>Spermatophyta</taxon>
        <taxon>Magnoliopsida</taxon>
        <taxon>Ranunculales</taxon>
        <taxon>Papaveraceae</taxon>
        <taxon>Papaveroideae</taxon>
        <taxon>Papaver</taxon>
    </lineage>
</organism>
<dbReference type="GO" id="GO:0005737">
    <property type="term" value="C:cytoplasm"/>
    <property type="evidence" value="ECO:0007669"/>
    <property type="project" value="TreeGrafter"/>
</dbReference>
<evidence type="ECO:0000313" key="2">
    <source>
        <dbReference type="Proteomes" id="UP000316621"/>
    </source>
</evidence>
<dbReference type="Gene3D" id="1.20.120.1910">
    <property type="entry name" value="Cysteine-tRNA ligase, C-terminal anti-codon recognition domain"/>
    <property type="match status" value="1"/>
</dbReference>
<accession>A0A4Y7JNP7</accession>
<gene>
    <name evidence="1" type="ORF">C5167_023951</name>
</gene>
<dbReference type="SUPFAM" id="SSF47323">
    <property type="entry name" value="Anticodon-binding domain of a subclass of class I aminoacyl-tRNA synthetases"/>
    <property type="match status" value="1"/>
</dbReference>
<dbReference type="InterPro" id="IPR009080">
    <property type="entry name" value="tRNAsynth_Ia_anticodon-bd"/>
</dbReference>
<keyword evidence="2" id="KW-1185">Reference proteome</keyword>
<protein>
    <submittedName>
        <fullName evidence="1">Uncharacterized protein</fullName>
    </submittedName>
</protein>
<dbReference type="GO" id="GO:0004817">
    <property type="term" value="F:cysteine-tRNA ligase activity"/>
    <property type="evidence" value="ECO:0007669"/>
    <property type="project" value="TreeGrafter"/>
</dbReference>
<proteinExistence type="predicted"/>
<dbReference type="PANTHER" id="PTHR10890:SF26">
    <property type="entry name" value="CYSTEINE--TRNA LIGASE 1, CYTOPLASMIC-RELATED"/>
    <property type="match status" value="1"/>
</dbReference>
<dbReference type="PANTHER" id="PTHR10890">
    <property type="entry name" value="CYSTEINYL-TRNA SYNTHETASE"/>
    <property type="match status" value="1"/>
</dbReference>
<dbReference type="Proteomes" id="UP000316621">
    <property type="component" value="Chromosome 5"/>
</dbReference>
<sequence length="125" mass="14070">MSDDLHTQDFLKGALQEILKLMNSSLNKLKKAKQQQQSLFLSLAGMEKEVKMVLDTLGLMSSLSYSEVLEQLKAKALTRANLTEEDVLQQIELRTQARRNSEFAESDQIREDLKAKGIALIGFGQ</sequence>
<evidence type="ECO:0000313" key="1">
    <source>
        <dbReference type="EMBL" id="RZC62186.1"/>
    </source>
</evidence>
<dbReference type="InterPro" id="IPR024909">
    <property type="entry name" value="Cys-tRNA/MSH_ligase"/>
</dbReference>
<dbReference type="GO" id="GO:0006423">
    <property type="term" value="P:cysteinyl-tRNA aminoacylation"/>
    <property type="evidence" value="ECO:0007669"/>
    <property type="project" value="TreeGrafter"/>
</dbReference>
<dbReference type="STRING" id="3469.A0A4Y7JNP7"/>
<dbReference type="Gramene" id="RZC62186">
    <property type="protein sequence ID" value="RZC62186"/>
    <property type="gene ID" value="C5167_023951"/>
</dbReference>
<dbReference type="AlphaFoldDB" id="A0A4Y7JNP7"/>